<dbReference type="GO" id="GO:0007165">
    <property type="term" value="P:signal transduction"/>
    <property type="evidence" value="ECO:0007669"/>
    <property type="project" value="TreeGrafter"/>
</dbReference>
<evidence type="ECO:0000313" key="2">
    <source>
        <dbReference type="EMBL" id="KAG8536791.1"/>
    </source>
</evidence>
<protein>
    <recommendedName>
        <fullName evidence="1">EGF-like domain-containing protein</fullName>
    </recommendedName>
</protein>
<dbReference type="FunFam" id="2.10.25.10:FF:000510">
    <property type="entry name" value="Signal peptide, CUB and EGF-like domain-containing protein 1"/>
    <property type="match status" value="1"/>
</dbReference>
<dbReference type="InterPro" id="IPR000742">
    <property type="entry name" value="EGF"/>
</dbReference>
<dbReference type="FunFam" id="2.10.25.10:FF:000032">
    <property type="entry name" value="signal peptide, CUB and EGF-like domain-containing protein 2 isoform X1"/>
    <property type="match status" value="1"/>
</dbReference>
<dbReference type="PANTHER" id="PTHR24046:SF7">
    <property type="entry name" value="CUB DOMAIN-CONTAINING PROTEIN"/>
    <property type="match status" value="1"/>
</dbReference>
<dbReference type="GO" id="GO:0009986">
    <property type="term" value="C:cell surface"/>
    <property type="evidence" value="ECO:0007669"/>
    <property type="project" value="TreeGrafter"/>
</dbReference>
<dbReference type="Pfam" id="PF14670">
    <property type="entry name" value="FXa_inhibition"/>
    <property type="match status" value="2"/>
</dbReference>
<name>A0AAV6YIK6_ENGPU</name>
<dbReference type="Gene3D" id="2.10.25.10">
    <property type="entry name" value="Laminin"/>
    <property type="match status" value="2"/>
</dbReference>
<evidence type="ECO:0000313" key="3">
    <source>
        <dbReference type="Proteomes" id="UP000824782"/>
    </source>
</evidence>
<feature type="non-terminal residue" evidence="2">
    <location>
        <position position="1"/>
    </location>
</feature>
<dbReference type="SMART" id="SM00181">
    <property type="entry name" value="EGF"/>
    <property type="match status" value="2"/>
</dbReference>
<evidence type="ECO:0000259" key="1">
    <source>
        <dbReference type="PROSITE" id="PS01186"/>
    </source>
</evidence>
<feature type="domain" description="EGF-like" evidence="1">
    <location>
        <begin position="36"/>
        <end position="51"/>
    </location>
</feature>
<proteinExistence type="predicted"/>
<accession>A0AAV6YIK6</accession>
<sequence length="107" mass="11903">FCYVPDVMSSEGQSCMNKEHGCAHICRETPRGGVACDCRPGFELAKNQRDCTLTCNHGNGGCQHTCNDTDTRPVCMCHPKYSLQEDGRTCVELHSLFCCWCSHCVHT</sequence>
<dbReference type="EMBL" id="WNYA01038295">
    <property type="protein sequence ID" value="KAG8536791.1"/>
    <property type="molecule type" value="Genomic_DNA"/>
</dbReference>
<dbReference type="AlphaFoldDB" id="A0AAV6YIK6"/>
<dbReference type="Proteomes" id="UP000824782">
    <property type="component" value="Unassembled WGS sequence"/>
</dbReference>
<comment type="caution">
    <text evidence="2">The sequence shown here is derived from an EMBL/GenBank/DDBJ whole genome shotgun (WGS) entry which is preliminary data.</text>
</comment>
<organism evidence="2 3">
    <name type="scientific">Engystomops pustulosus</name>
    <name type="common">Tungara frog</name>
    <name type="synonym">Physalaemus pustulosus</name>
    <dbReference type="NCBI Taxonomy" id="76066"/>
    <lineage>
        <taxon>Eukaryota</taxon>
        <taxon>Metazoa</taxon>
        <taxon>Chordata</taxon>
        <taxon>Craniata</taxon>
        <taxon>Vertebrata</taxon>
        <taxon>Euteleostomi</taxon>
        <taxon>Amphibia</taxon>
        <taxon>Batrachia</taxon>
        <taxon>Anura</taxon>
        <taxon>Neobatrachia</taxon>
        <taxon>Hyloidea</taxon>
        <taxon>Leptodactylidae</taxon>
        <taxon>Leiuperinae</taxon>
        <taxon>Engystomops</taxon>
    </lineage>
</organism>
<dbReference type="GO" id="GO:0005615">
    <property type="term" value="C:extracellular space"/>
    <property type="evidence" value="ECO:0007669"/>
    <property type="project" value="TreeGrafter"/>
</dbReference>
<dbReference type="InterPro" id="IPR052071">
    <property type="entry name" value="SCUB_EGF-like_domain"/>
</dbReference>
<dbReference type="SUPFAM" id="SSF57196">
    <property type="entry name" value="EGF/Laminin"/>
    <property type="match status" value="2"/>
</dbReference>
<dbReference type="PROSITE" id="PS01186">
    <property type="entry name" value="EGF_2"/>
    <property type="match status" value="1"/>
</dbReference>
<gene>
    <name evidence="2" type="ORF">GDO81_025672</name>
</gene>
<reference evidence="2" key="1">
    <citation type="thesis" date="2020" institute="ProQuest LLC" country="789 East Eisenhower Parkway, Ann Arbor, MI, USA">
        <title>Comparative Genomics and Chromosome Evolution.</title>
        <authorList>
            <person name="Mudd A.B."/>
        </authorList>
    </citation>
    <scope>NUCLEOTIDE SEQUENCE</scope>
    <source>
        <strain evidence="2">237g6f4</strain>
        <tissue evidence="2">Blood</tissue>
    </source>
</reference>
<keyword evidence="3" id="KW-1185">Reference proteome</keyword>
<dbReference type="PANTHER" id="PTHR24046">
    <property type="entry name" value="SIGNAL PEPTIDE, CUB AND EGF-LIKE DOMAIN-CONTAINING"/>
    <property type="match status" value="1"/>
</dbReference>